<protein>
    <recommendedName>
        <fullName evidence="4">HTH marR-type domain-containing protein</fullName>
    </recommendedName>
</protein>
<name>A0A0R2CXU1_9LACO</name>
<dbReference type="Pfam" id="PF01047">
    <property type="entry name" value="MarR"/>
    <property type="match status" value="1"/>
</dbReference>
<sequence length="126" mass="14025">MEKLAQKNYAPTGMAPAYSYIMMTLQDENPQTINDLSSKLGYDHSTISRMAKKLADKELILQSFSGRTTLLQLTKEGENFLKVANVCSKKIEQTTATVFGKDGKKQLVQDLIKAYSGLKKNNTNNS</sequence>
<feature type="domain" description="HTH marR-type" evidence="4">
    <location>
        <begin position="7"/>
        <end position="107"/>
    </location>
</feature>
<dbReference type="InterPro" id="IPR000835">
    <property type="entry name" value="HTH_MarR-typ"/>
</dbReference>
<dbReference type="STRING" id="1423725.FC19_GL000557"/>
<reference evidence="5 6" key="1">
    <citation type="journal article" date="2015" name="Genome Announc.">
        <title>Expanding the biotechnology potential of lactobacilli through comparative genomics of 213 strains and associated genera.</title>
        <authorList>
            <person name="Sun Z."/>
            <person name="Harris H.M."/>
            <person name="McCann A."/>
            <person name="Guo C."/>
            <person name="Argimon S."/>
            <person name="Zhang W."/>
            <person name="Yang X."/>
            <person name="Jeffery I.B."/>
            <person name="Cooney J.C."/>
            <person name="Kagawa T.F."/>
            <person name="Liu W."/>
            <person name="Song Y."/>
            <person name="Salvetti E."/>
            <person name="Wrobel A."/>
            <person name="Rasinkangas P."/>
            <person name="Parkhill J."/>
            <person name="Rea M.C."/>
            <person name="O'Sullivan O."/>
            <person name="Ritari J."/>
            <person name="Douillard F.P."/>
            <person name="Paul Ross R."/>
            <person name="Yang R."/>
            <person name="Briner A.E."/>
            <person name="Felis G.E."/>
            <person name="de Vos W.M."/>
            <person name="Barrangou R."/>
            <person name="Klaenhammer T.R."/>
            <person name="Caufield P.W."/>
            <person name="Cui Y."/>
            <person name="Zhang H."/>
            <person name="O'Toole P.W."/>
        </authorList>
    </citation>
    <scope>NUCLEOTIDE SEQUENCE [LARGE SCALE GENOMIC DNA]</scope>
    <source>
        <strain evidence="5 6">DSM 21051</strain>
    </source>
</reference>
<dbReference type="SMART" id="SM00347">
    <property type="entry name" value="HTH_MARR"/>
    <property type="match status" value="1"/>
</dbReference>
<evidence type="ECO:0000313" key="6">
    <source>
        <dbReference type="Proteomes" id="UP000051015"/>
    </source>
</evidence>
<dbReference type="PANTHER" id="PTHR42756:SF1">
    <property type="entry name" value="TRANSCRIPTIONAL REPRESSOR OF EMRAB OPERON"/>
    <property type="match status" value="1"/>
</dbReference>
<proteinExistence type="predicted"/>
<dbReference type="Gene3D" id="1.10.10.10">
    <property type="entry name" value="Winged helix-like DNA-binding domain superfamily/Winged helix DNA-binding domain"/>
    <property type="match status" value="1"/>
</dbReference>
<keyword evidence="2" id="KW-0238">DNA-binding</keyword>
<dbReference type="PATRIC" id="fig|1423725.3.peg.574"/>
<evidence type="ECO:0000313" key="5">
    <source>
        <dbReference type="EMBL" id="KRM96277.1"/>
    </source>
</evidence>
<dbReference type="SUPFAM" id="SSF46785">
    <property type="entry name" value="Winged helix' DNA-binding domain"/>
    <property type="match status" value="1"/>
</dbReference>
<dbReference type="Proteomes" id="UP000051015">
    <property type="component" value="Unassembled WGS sequence"/>
</dbReference>
<dbReference type="EMBL" id="AYZD01000015">
    <property type="protein sequence ID" value="KRM96277.1"/>
    <property type="molecule type" value="Genomic_DNA"/>
</dbReference>
<dbReference type="AlphaFoldDB" id="A0A0R2CXU1"/>
<evidence type="ECO:0000256" key="3">
    <source>
        <dbReference type="ARBA" id="ARBA00023163"/>
    </source>
</evidence>
<evidence type="ECO:0000259" key="4">
    <source>
        <dbReference type="SMART" id="SM00347"/>
    </source>
</evidence>
<dbReference type="GO" id="GO:0003677">
    <property type="term" value="F:DNA binding"/>
    <property type="evidence" value="ECO:0007669"/>
    <property type="project" value="UniProtKB-KW"/>
</dbReference>
<dbReference type="GO" id="GO:0003700">
    <property type="term" value="F:DNA-binding transcription factor activity"/>
    <property type="evidence" value="ECO:0007669"/>
    <property type="project" value="InterPro"/>
</dbReference>
<dbReference type="InterPro" id="IPR036388">
    <property type="entry name" value="WH-like_DNA-bd_sf"/>
</dbReference>
<accession>A0A0R2CXU1</accession>
<dbReference type="PANTHER" id="PTHR42756">
    <property type="entry name" value="TRANSCRIPTIONAL REGULATOR, MARR"/>
    <property type="match status" value="1"/>
</dbReference>
<keyword evidence="6" id="KW-1185">Reference proteome</keyword>
<evidence type="ECO:0000256" key="1">
    <source>
        <dbReference type="ARBA" id="ARBA00023015"/>
    </source>
</evidence>
<comment type="caution">
    <text evidence="5">The sequence shown here is derived from an EMBL/GenBank/DDBJ whole genome shotgun (WGS) entry which is preliminary data.</text>
</comment>
<evidence type="ECO:0000256" key="2">
    <source>
        <dbReference type="ARBA" id="ARBA00023125"/>
    </source>
</evidence>
<keyword evidence="1" id="KW-0805">Transcription regulation</keyword>
<organism evidence="5 6">
    <name type="scientific">Liquorilactobacillus aquaticus DSM 21051</name>
    <dbReference type="NCBI Taxonomy" id="1423725"/>
    <lineage>
        <taxon>Bacteria</taxon>
        <taxon>Bacillati</taxon>
        <taxon>Bacillota</taxon>
        <taxon>Bacilli</taxon>
        <taxon>Lactobacillales</taxon>
        <taxon>Lactobacillaceae</taxon>
        <taxon>Liquorilactobacillus</taxon>
    </lineage>
</organism>
<dbReference type="InterPro" id="IPR036390">
    <property type="entry name" value="WH_DNA-bd_sf"/>
</dbReference>
<keyword evidence="3" id="KW-0804">Transcription</keyword>
<gene>
    <name evidence="5" type="ORF">FC19_GL000557</name>
</gene>